<dbReference type="InterPro" id="IPR000683">
    <property type="entry name" value="Gfo/Idh/MocA-like_OxRdtase_N"/>
</dbReference>
<keyword evidence="2" id="KW-0560">Oxidoreductase</keyword>
<name>A0A930VMU4_9ACTN</name>
<feature type="domain" description="GFO/IDH/MocA-like oxidoreductase" evidence="4">
    <location>
        <begin position="130"/>
        <end position="244"/>
    </location>
</feature>
<evidence type="ECO:0000313" key="6">
    <source>
        <dbReference type="Proteomes" id="UP000660668"/>
    </source>
</evidence>
<protein>
    <submittedName>
        <fullName evidence="5">Gfo/Idh/MocA family oxidoreductase</fullName>
    </submittedName>
</protein>
<dbReference type="EMBL" id="JADKPO010000049">
    <property type="protein sequence ID" value="MBF4770419.1"/>
    <property type="molecule type" value="Genomic_DNA"/>
</dbReference>
<dbReference type="Pfam" id="PF01408">
    <property type="entry name" value="GFO_IDH_MocA"/>
    <property type="match status" value="1"/>
</dbReference>
<dbReference type="SUPFAM" id="SSF55347">
    <property type="entry name" value="Glyceraldehyde-3-phosphate dehydrogenase-like, C-terminal domain"/>
    <property type="match status" value="1"/>
</dbReference>
<dbReference type="GO" id="GO:0016491">
    <property type="term" value="F:oxidoreductase activity"/>
    <property type="evidence" value="ECO:0007669"/>
    <property type="project" value="UniProtKB-KW"/>
</dbReference>
<dbReference type="PANTHER" id="PTHR22604:SF105">
    <property type="entry name" value="TRANS-1,2-DIHYDROBENZENE-1,2-DIOL DEHYDROGENASE"/>
    <property type="match status" value="1"/>
</dbReference>
<evidence type="ECO:0000256" key="1">
    <source>
        <dbReference type="ARBA" id="ARBA00010928"/>
    </source>
</evidence>
<sequence length="331" mass="35513">MSDTRWGILATGRIAHDFATNLREVPGARLAAVGSRSRESAEAFAEEFGARAHASYDDLVADPDVDVVYVATPHAFHLEGARMAFAAGKPVLCEKPLTLNLGEAEAMVEAARQAGLFLMEAMWMACNPVIRAVRDGLREGRFGEPRQVHADLGFVVRQPPTSRMFNPALGGGALLDMGIYPLTFAHLMLGPADTLVASATLSDQGVDLDVALAGHHGDAVSALTASMTSNSPRTATIATTEGRIDLPRSFHAPAYATWTPEYGDPERIDGLEPILGTGLGNEAAHVQECLHAGRLESPLVPHDQTLTLIRQMDDVRRQIGVSYASDQLRRS</sequence>
<accession>A0A930VMU4</accession>
<comment type="caution">
    <text evidence="5">The sequence shown here is derived from an EMBL/GenBank/DDBJ whole genome shotgun (WGS) entry which is preliminary data.</text>
</comment>
<dbReference type="Gene3D" id="3.30.360.10">
    <property type="entry name" value="Dihydrodipicolinate Reductase, domain 2"/>
    <property type="match status" value="1"/>
</dbReference>
<proteinExistence type="inferred from homology"/>
<dbReference type="Gene3D" id="3.40.50.720">
    <property type="entry name" value="NAD(P)-binding Rossmann-like Domain"/>
    <property type="match status" value="1"/>
</dbReference>
<dbReference type="GO" id="GO:0000166">
    <property type="term" value="F:nucleotide binding"/>
    <property type="evidence" value="ECO:0007669"/>
    <property type="project" value="InterPro"/>
</dbReference>
<dbReference type="Proteomes" id="UP000660668">
    <property type="component" value="Unassembled WGS sequence"/>
</dbReference>
<dbReference type="InterPro" id="IPR050984">
    <property type="entry name" value="Gfo/Idh/MocA_domain"/>
</dbReference>
<reference evidence="5" key="1">
    <citation type="submission" date="2020-11" db="EMBL/GenBank/DDBJ databases">
        <title>Nocardioides cynanchi sp. nov., isolated from soil of rhizosphere of Cynanchum wilfordii.</title>
        <authorList>
            <person name="Lee J.-S."/>
            <person name="Suh M.K."/>
            <person name="Kim J.-S."/>
        </authorList>
    </citation>
    <scope>NUCLEOTIDE SEQUENCE</scope>
    <source>
        <strain evidence="5">KCTC 19276</strain>
    </source>
</reference>
<gene>
    <name evidence="5" type="ORF">ISU10_21815</name>
</gene>
<feature type="domain" description="Gfo/Idh/MocA-like oxidoreductase N-terminal" evidence="3">
    <location>
        <begin position="5"/>
        <end position="119"/>
    </location>
</feature>
<dbReference type="RefSeq" id="WP_194698560.1">
    <property type="nucleotide sequence ID" value="NZ_JADKPO010000049.1"/>
</dbReference>
<evidence type="ECO:0000256" key="2">
    <source>
        <dbReference type="ARBA" id="ARBA00023002"/>
    </source>
</evidence>
<organism evidence="5 6">
    <name type="scientific">Nocardioides agariphilus</name>
    <dbReference type="NCBI Taxonomy" id="433664"/>
    <lineage>
        <taxon>Bacteria</taxon>
        <taxon>Bacillati</taxon>
        <taxon>Actinomycetota</taxon>
        <taxon>Actinomycetes</taxon>
        <taxon>Propionibacteriales</taxon>
        <taxon>Nocardioidaceae</taxon>
        <taxon>Nocardioides</taxon>
    </lineage>
</organism>
<dbReference type="InterPro" id="IPR036291">
    <property type="entry name" value="NAD(P)-bd_dom_sf"/>
</dbReference>
<dbReference type="Pfam" id="PF22725">
    <property type="entry name" value="GFO_IDH_MocA_C3"/>
    <property type="match status" value="1"/>
</dbReference>
<evidence type="ECO:0000259" key="4">
    <source>
        <dbReference type="Pfam" id="PF22725"/>
    </source>
</evidence>
<comment type="similarity">
    <text evidence="1">Belongs to the Gfo/Idh/MocA family.</text>
</comment>
<evidence type="ECO:0000313" key="5">
    <source>
        <dbReference type="EMBL" id="MBF4770419.1"/>
    </source>
</evidence>
<dbReference type="SUPFAM" id="SSF51735">
    <property type="entry name" value="NAD(P)-binding Rossmann-fold domains"/>
    <property type="match status" value="1"/>
</dbReference>
<dbReference type="PANTHER" id="PTHR22604">
    <property type="entry name" value="OXIDOREDUCTASES"/>
    <property type="match status" value="1"/>
</dbReference>
<keyword evidence="6" id="KW-1185">Reference proteome</keyword>
<dbReference type="AlphaFoldDB" id="A0A930VMU4"/>
<evidence type="ECO:0000259" key="3">
    <source>
        <dbReference type="Pfam" id="PF01408"/>
    </source>
</evidence>
<dbReference type="InterPro" id="IPR055170">
    <property type="entry name" value="GFO_IDH_MocA-like_dom"/>
</dbReference>